<accession>A0A9X6KM81</accession>
<gene>
    <name evidence="1" type="ORF">BK775_33725</name>
</gene>
<sequence>MEIGGFFIMSNSLKTTEEQEVRELQRVVIKEELVELTGKHFEAALLNNLIFWHGITEKMDQSLLVQISQLEKRGAKQGTINKKKTQIRDGWFFKTADELSAELIGWGSPQKIGRALNELSKNGWIEKGNNPDPKMKWDRTTWLKVNINKIAADLFKIGYALEGYSLVQETEEKPKVFESTSAKIASLRKFHFGICKFHFGSSKFQNGRTIPEGLLQKVTSEKEFEEEEENNTLRVTQSMILNLMNQKIKEREITNQKTIKAIHDVASKCKAIGTTDLIAAENYVIKVAEEKMSKLGQKQKSTKDTGTRIVRSEMIPDWKKESATTAAENHIVEGQTELRKWDDLSPEFKDAILPSIVKAINDGKNDEEIASLFRIVIQDVATLRRNQTAENQKRLDEMLKKYKRD</sequence>
<dbReference type="EMBL" id="NFEN01000231">
    <property type="protein sequence ID" value="OUA14486.1"/>
    <property type="molecule type" value="Genomic_DNA"/>
</dbReference>
<evidence type="ECO:0000313" key="2">
    <source>
        <dbReference type="Proteomes" id="UP000195077"/>
    </source>
</evidence>
<organism evidence="1 2">
    <name type="scientific">Bacillus thuringiensis</name>
    <dbReference type="NCBI Taxonomy" id="1428"/>
    <lineage>
        <taxon>Bacteria</taxon>
        <taxon>Bacillati</taxon>
        <taxon>Bacillota</taxon>
        <taxon>Bacilli</taxon>
        <taxon>Bacillales</taxon>
        <taxon>Bacillaceae</taxon>
        <taxon>Bacillus</taxon>
        <taxon>Bacillus cereus group</taxon>
    </lineage>
</organism>
<dbReference type="AlphaFoldDB" id="A0A9X6KM81"/>
<name>A0A9X6KM81_BACTU</name>
<evidence type="ECO:0000313" key="1">
    <source>
        <dbReference type="EMBL" id="OUA14486.1"/>
    </source>
</evidence>
<dbReference type="Proteomes" id="UP000195077">
    <property type="component" value="Unassembled WGS sequence"/>
</dbReference>
<proteinExistence type="predicted"/>
<protein>
    <submittedName>
        <fullName evidence="1">Uncharacterized protein</fullName>
    </submittedName>
</protein>
<reference evidence="1 2" key="1">
    <citation type="submission" date="2016-10" db="EMBL/GenBank/DDBJ databases">
        <title>Comparative genomics of Bacillus thuringiensis reveals a path to pathogens against multiple invertebrate hosts.</title>
        <authorList>
            <person name="Zheng J."/>
            <person name="Gao Q."/>
            <person name="Liu H."/>
            <person name="Peng D."/>
            <person name="Ruan L."/>
            <person name="Sun M."/>
        </authorList>
    </citation>
    <scope>NUCLEOTIDE SEQUENCE [LARGE SCALE GENOMIC DNA]</scope>
    <source>
        <strain evidence="1">I13</strain>
    </source>
</reference>
<comment type="caution">
    <text evidence="1">The sequence shown here is derived from an EMBL/GenBank/DDBJ whole genome shotgun (WGS) entry which is preliminary data.</text>
</comment>